<evidence type="ECO:0000313" key="3">
    <source>
        <dbReference type="Proteomes" id="UP000693946"/>
    </source>
</evidence>
<reference evidence="2 3" key="1">
    <citation type="journal article" date="2021" name="Sci. Rep.">
        <title>Chromosome anchoring in Senegalese sole (Solea senegalensis) reveals sex-associated markers and genome rearrangements in flatfish.</title>
        <authorList>
            <person name="Guerrero-Cozar I."/>
            <person name="Gomez-Garrido J."/>
            <person name="Berbel C."/>
            <person name="Martinez-Blanch J.F."/>
            <person name="Alioto T."/>
            <person name="Claros M.G."/>
            <person name="Gagnaire P.A."/>
            <person name="Manchado M."/>
        </authorList>
    </citation>
    <scope>NUCLEOTIDE SEQUENCE [LARGE SCALE GENOMIC DNA]</scope>
    <source>
        <strain evidence="2">Sse05_10M</strain>
    </source>
</reference>
<protein>
    <submittedName>
        <fullName evidence="2">Uncharacterized protein</fullName>
    </submittedName>
</protein>
<evidence type="ECO:0000313" key="2">
    <source>
        <dbReference type="EMBL" id="KAG7510277.1"/>
    </source>
</evidence>
<evidence type="ECO:0000256" key="1">
    <source>
        <dbReference type="SAM" id="MobiDB-lite"/>
    </source>
</evidence>
<comment type="caution">
    <text evidence="2">The sequence shown here is derived from an EMBL/GenBank/DDBJ whole genome shotgun (WGS) entry which is preliminary data.</text>
</comment>
<dbReference type="AlphaFoldDB" id="A0AAV6RY33"/>
<proteinExistence type="predicted"/>
<gene>
    <name evidence="2" type="ORF">JOB18_017338</name>
</gene>
<name>A0AAV6RY33_SOLSE</name>
<accession>A0AAV6RY33</accession>
<dbReference type="EMBL" id="JAGKHQ010000008">
    <property type="protein sequence ID" value="KAG7510277.1"/>
    <property type="molecule type" value="Genomic_DNA"/>
</dbReference>
<dbReference type="Proteomes" id="UP000693946">
    <property type="component" value="Linkage Group LG16"/>
</dbReference>
<feature type="region of interest" description="Disordered" evidence="1">
    <location>
        <begin position="1"/>
        <end position="35"/>
    </location>
</feature>
<sequence>MQRFDDQKGQRQRMKTNHEFQSGKRSCRCPQPPTRSTEKLSVQIIWLHKESTQVHFQFVIPYLMCLWRR</sequence>
<keyword evidence="3" id="KW-1185">Reference proteome</keyword>
<organism evidence="2 3">
    <name type="scientific">Solea senegalensis</name>
    <name type="common">Senegalese sole</name>
    <dbReference type="NCBI Taxonomy" id="28829"/>
    <lineage>
        <taxon>Eukaryota</taxon>
        <taxon>Metazoa</taxon>
        <taxon>Chordata</taxon>
        <taxon>Craniata</taxon>
        <taxon>Vertebrata</taxon>
        <taxon>Euteleostomi</taxon>
        <taxon>Actinopterygii</taxon>
        <taxon>Neopterygii</taxon>
        <taxon>Teleostei</taxon>
        <taxon>Neoteleostei</taxon>
        <taxon>Acanthomorphata</taxon>
        <taxon>Carangaria</taxon>
        <taxon>Pleuronectiformes</taxon>
        <taxon>Pleuronectoidei</taxon>
        <taxon>Soleidae</taxon>
        <taxon>Solea</taxon>
    </lineage>
</organism>